<proteinExistence type="predicted"/>
<dbReference type="InterPro" id="IPR036770">
    <property type="entry name" value="Ankyrin_rpt-contain_sf"/>
</dbReference>
<protein>
    <submittedName>
        <fullName evidence="1">Uncharacterized protein</fullName>
    </submittedName>
</protein>
<sequence>MLIRRGADIHVANAEGLSPLQIVCSQNYDKELVEVFFKTNTDIQQVEIRDNSVHKLLRSAMVNFQHDVVDIIFDHGADLSRFVFQTLICFSKRFDERYRIGDYRRSRGYDSKLKLVSGILSIIERLERKGYELDQSDALTIMNLFVRYKSFQKLVDIDDRWWSQKKFASRMKEHRIFPLIQNLGEYERERNETMMTPTLSTYDLIQLQPQEVTQIFTFKDFYKIAKSSNLSKIFPKNHILLEKACALHTTEILSRPS</sequence>
<gene>
    <name evidence="1" type="ORF">TKK_003956</name>
</gene>
<accession>A0ABD2XCT8</accession>
<name>A0ABD2XCT8_9HYME</name>
<comment type="caution">
    <text evidence="1">The sequence shown here is derived from an EMBL/GenBank/DDBJ whole genome shotgun (WGS) entry which is preliminary data.</text>
</comment>
<keyword evidence="2" id="KW-1185">Reference proteome</keyword>
<reference evidence="1 2" key="1">
    <citation type="journal article" date="2024" name="bioRxiv">
        <title>A reference genome for Trichogramma kaykai: A tiny desert-dwelling parasitoid wasp with competing sex-ratio distorters.</title>
        <authorList>
            <person name="Culotta J."/>
            <person name="Lindsey A.R."/>
        </authorList>
    </citation>
    <scope>NUCLEOTIDE SEQUENCE [LARGE SCALE GENOMIC DNA]</scope>
    <source>
        <strain evidence="1 2">KSX58</strain>
    </source>
</reference>
<dbReference type="Gene3D" id="1.25.40.20">
    <property type="entry name" value="Ankyrin repeat-containing domain"/>
    <property type="match status" value="1"/>
</dbReference>
<dbReference type="SUPFAM" id="SSF48403">
    <property type="entry name" value="Ankyrin repeat"/>
    <property type="match status" value="1"/>
</dbReference>
<evidence type="ECO:0000313" key="1">
    <source>
        <dbReference type="EMBL" id="KAL3402769.1"/>
    </source>
</evidence>
<dbReference type="AlphaFoldDB" id="A0ABD2XCT8"/>
<dbReference type="Proteomes" id="UP001627154">
    <property type="component" value="Unassembled WGS sequence"/>
</dbReference>
<evidence type="ECO:0000313" key="2">
    <source>
        <dbReference type="Proteomes" id="UP001627154"/>
    </source>
</evidence>
<dbReference type="EMBL" id="JBJJXI010000032">
    <property type="protein sequence ID" value="KAL3402769.1"/>
    <property type="molecule type" value="Genomic_DNA"/>
</dbReference>
<organism evidence="1 2">
    <name type="scientific">Trichogramma kaykai</name>
    <dbReference type="NCBI Taxonomy" id="54128"/>
    <lineage>
        <taxon>Eukaryota</taxon>
        <taxon>Metazoa</taxon>
        <taxon>Ecdysozoa</taxon>
        <taxon>Arthropoda</taxon>
        <taxon>Hexapoda</taxon>
        <taxon>Insecta</taxon>
        <taxon>Pterygota</taxon>
        <taxon>Neoptera</taxon>
        <taxon>Endopterygota</taxon>
        <taxon>Hymenoptera</taxon>
        <taxon>Apocrita</taxon>
        <taxon>Proctotrupomorpha</taxon>
        <taxon>Chalcidoidea</taxon>
        <taxon>Trichogrammatidae</taxon>
        <taxon>Trichogramma</taxon>
    </lineage>
</organism>